<dbReference type="Proteomes" id="UP001589774">
    <property type="component" value="Unassembled WGS sequence"/>
</dbReference>
<keyword evidence="3" id="KW-1185">Reference proteome</keyword>
<comment type="caution">
    <text evidence="2">The sequence shown here is derived from an EMBL/GenBank/DDBJ whole genome shotgun (WGS) entry which is preliminary data.</text>
</comment>
<gene>
    <name evidence="2" type="ORF">ACFFI0_18575</name>
</gene>
<name>A0ABV6HP16_9SPHI</name>
<reference evidence="2 3" key="1">
    <citation type="submission" date="2024-09" db="EMBL/GenBank/DDBJ databases">
        <authorList>
            <person name="Sun Q."/>
            <person name="Mori K."/>
        </authorList>
    </citation>
    <scope>NUCLEOTIDE SEQUENCE [LARGE SCALE GENOMIC DNA]</scope>
    <source>
        <strain evidence="2 3">CCM 7765</strain>
    </source>
</reference>
<evidence type="ECO:0000313" key="2">
    <source>
        <dbReference type="EMBL" id="MFC0320339.1"/>
    </source>
</evidence>
<proteinExistence type="predicted"/>
<organism evidence="2 3">
    <name type="scientific">Olivibacter oleidegradans</name>
    <dbReference type="NCBI Taxonomy" id="760123"/>
    <lineage>
        <taxon>Bacteria</taxon>
        <taxon>Pseudomonadati</taxon>
        <taxon>Bacteroidota</taxon>
        <taxon>Sphingobacteriia</taxon>
        <taxon>Sphingobacteriales</taxon>
        <taxon>Sphingobacteriaceae</taxon>
        <taxon>Olivibacter</taxon>
    </lineage>
</organism>
<evidence type="ECO:0000313" key="3">
    <source>
        <dbReference type="Proteomes" id="UP001589774"/>
    </source>
</evidence>
<feature type="compositionally biased region" description="Basic and acidic residues" evidence="1">
    <location>
        <begin position="1"/>
        <end position="16"/>
    </location>
</feature>
<sequence>MSRDKKTPKSTEKKGSSDYQNSKKTSSKTEIITTGKSNLTKGKK</sequence>
<feature type="compositionally biased region" description="Low complexity" evidence="1">
    <location>
        <begin position="22"/>
        <end position="37"/>
    </location>
</feature>
<dbReference type="RefSeq" id="WP_013667710.1">
    <property type="nucleotide sequence ID" value="NZ_JBHLWO010000002.1"/>
</dbReference>
<evidence type="ECO:0000256" key="1">
    <source>
        <dbReference type="SAM" id="MobiDB-lite"/>
    </source>
</evidence>
<feature type="region of interest" description="Disordered" evidence="1">
    <location>
        <begin position="1"/>
        <end position="44"/>
    </location>
</feature>
<protein>
    <submittedName>
        <fullName evidence="2">Uncharacterized protein</fullName>
    </submittedName>
</protein>
<accession>A0ABV6HP16</accession>
<dbReference type="EMBL" id="JBHLWO010000002">
    <property type="protein sequence ID" value="MFC0320339.1"/>
    <property type="molecule type" value="Genomic_DNA"/>
</dbReference>